<evidence type="ECO:0000259" key="3">
    <source>
        <dbReference type="Pfam" id="PF18915"/>
    </source>
</evidence>
<sequence>MTWGFPAHRRADEFNEQVEALSTAPAATRDADLLELVGALRTVPQVAARPEFVADLRAQLMAEAATALVPADTSRLTLPQRRPTRERRLAAVVGGIAVVGVTTGVAVASQGALPGDSLYPVKRAIESAHTGLSVGEGSKGTAMLGNAADRLDEVDALAHQDGLGDDLRIADTLNTFADQATQASDLLLADYAHTGDPSSIAKLHDFASSSLGQLAALEPLVPAEARDELIRAAGVLQGIDAAAGQRCPSCGGTPIDSIPPVLIPTETVFVPAAASAPTAEPSTGAKKSDPKKGDGGGPDLPNVQPDNLGPGSVSDPDSGPSSDPTGGGDPLQAITSTLTGGGGTHHTPAENPPAPSADDVVDGVTGILEGVVDGLTGQQTPAP</sequence>
<dbReference type="EMBL" id="BAAAJE010000006">
    <property type="protein sequence ID" value="GAA1135293.1"/>
    <property type="molecule type" value="Genomic_DNA"/>
</dbReference>
<name>A0ABN1UB17_9ACTN</name>
<feature type="transmembrane region" description="Helical" evidence="2">
    <location>
        <begin position="89"/>
        <end position="113"/>
    </location>
</feature>
<gene>
    <name evidence="4" type="ORF">GCM10009606_14440</name>
</gene>
<accession>A0ABN1UB17</accession>
<keyword evidence="2" id="KW-0472">Membrane</keyword>
<feature type="compositionally biased region" description="Low complexity" evidence="1">
    <location>
        <begin position="309"/>
        <end position="324"/>
    </location>
</feature>
<keyword evidence="2" id="KW-0812">Transmembrane</keyword>
<dbReference type="Pfam" id="PF18915">
    <property type="entry name" value="DUF5667"/>
    <property type="match status" value="1"/>
</dbReference>
<feature type="domain" description="DUF5667" evidence="3">
    <location>
        <begin position="111"/>
        <end position="189"/>
    </location>
</feature>
<dbReference type="InterPro" id="IPR043725">
    <property type="entry name" value="DUF5667"/>
</dbReference>
<keyword evidence="2" id="KW-1133">Transmembrane helix</keyword>
<proteinExistence type="predicted"/>
<evidence type="ECO:0000256" key="2">
    <source>
        <dbReference type="SAM" id="Phobius"/>
    </source>
</evidence>
<reference evidence="4 5" key="1">
    <citation type="journal article" date="2019" name="Int. J. Syst. Evol. Microbiol.">
        <title>The Global Catalogue of Microorganisms (GCM) 10K type strain sequencing project: providing services to taxonomists for standard genome sequencing and annotation.</title>
        <authorList>
            <consortium name="The Broad Institute Genomics Platform"/>
            <consortium name="The Broad Institute Genome Sequencing Center for Infectious Disease"/>
            <person name="Wu L."/>
            <person name="Ma J."/>
        </authorList>
    </citation>
    <scope>NUCLEOTIDE SEQUENCE [LARGE SCALE GENOMIC DNA]</scope>
    <source>
        <strain evidence="4 5">JCM 11813</strain>
    </source>
</reference>
<feature type="region of interest" description="Disordered" evidence="1">
    <location>
        <begin position="274"/>
        <end position="361"/>
    </location>
</feature>
<evidence type="ECO:0000313" key="5">
    <source>
        <dbReference type="Proteomes" id="UP001499979"/>
    </source>
</evidence>
<feature type="compositionally biased region" description="Low complexity" evidence="1">
    <location>
        <begin position="274"/>
        <end position="285"/>
    </location>
</feature>
<organism evidence="4 5">
    <name type="scientific">Nocardioides aquiterrae</name>
    <dbReference type="NCBI Taxonomy" id="203799"/>
    <lineage>
        <taxon>Bacteria</taxon>
        <taxon>Bacillati</taxon>
        <taxon>Actinomycetota</taxon>
        <taxon>Actinomycetes</taxon>
        <taxon>Propionibacteriales</taxon>
        <taxon>Nocardioidaceae</taxon>
        <taxon>Nocardioides</taxon>
    </lineage>
</organism>
<keyword evidence="5" id="KW-1185">Reference proteome</keyword>
<protein>
    <recommendedName>
        <fullName evidence="3">DUF5667 domain-containing protein</fullName>
    </recommendedName>
</protein>
<evidence type="ECO:0000313" key="4">
    <source>
        <dbReference type="EMBL" id="GAA1135293.1"/>
    </source>
</evidence>
<dbReference type="Proteomes" id="UP001499979">
    <property type="component" value="Unassembled WGS sequence"/>
</dbReference>
<evidence type="ECO:0000256" key="1">
    <source>
        <dbReference type="SAM" id="MobiDB-lite"/>
    </source>
</evidence>
<comment type="caution">
    <text evidence="4">The sequence shown here is derived from an EMBL/GenBank/DDBJ whole genome shotgun (WGS) entry which is preliminary data.</text>
</comment>
<dbReference type="RefSeq" id="WP_343906814.1">
    <property type="nucleotide sequence ID" value="NZ_BAAAJE010000006.1"/>
</dbReference>